<dbReference type="GeneID" id="4363444"/>
<organism evidence="8 9">
    <name type="scientific">Nile crocodilepox virus (isolate Crocodylus niloticus/Zimbabwe/Ume/2001)</name>
    <name type="common">CRV</name>
    <dbReference type="NCBI Taxonomy" id="1289473"/>
    <lineage>
        <taxon>Viruses</taxon>
        <taxon>Varidnaviria</taxon>
        <taxon>Bamfordvirae</taxon>
        <taxon>Nucleocytoviricota</taxon>
        <taxon>Pokkesviricetes</taxon>
        <taxon>Chitovirales</taxon>
        <taxon>Poxviridae</taxon>
        <taxon>Chordopoxvirinae</taxon>
        <taxon>Crocodylidpoxvirus</taxon>
        <taxon>Crocodylidpoxvirus nilecrocodilepox</taxon>
        <taxon>Nile crocodilepox virus</taxon>
    </lineage>
</organism>
<feature type="compositionally biased region" description="Basic residues" evidence="7">
    <location>
        <begin position="104"/>
        <end position="120"/>
    </location>
</feature>
<comment type="similarity">
    <text evidence="5">Belongs to the orthopoxvirus OPG138 family.</text>
</comment>
<evidence type="ECO:0000256" key="4">
    <source>
        <dbReference type="ARBA" id="ARBA00024862"/>
    </source>
</evidence>
<dbReference type="InterPro" id="IPR006744">
    <property type="entry name" value="Poxvirus_A12"/>
</dbReference>
<evidence type="ECO:0000256" key="1">
    <source>
        <dbReference type="ARBA" id="ARBA00004328"/>
    </source>
</evidence>
<evidence type="ECO:0000256" key="5">
    <source>
        <dbReference type="ARBA" id="ARBA00034774"/>
    </source>
</evidence>
<evidence type="ECO:0000313" key="9">
    <source>
        <dbReference type="Proteomes" id="UP000011300"/>
    </source>
</evidence>
<sequence>MAEKKNAKSSYEDYMDALNKITPQIKELLQIAAGGEGAQAGAAPKKRRTRRTVPLSNYMQAVNNTGKILVGTTDSEGKFHAKGEIGQVSEDLLGVDDVNTAGRRVTRRKRRAVSPTRRTRTPSPRSPRTPRGRTPMIDDY</sequence>
<protein>
    <recommendedName>
        <fullName evidence="6">25 kDa core protein OPG138</fullName>
    </recommendedName>
</protein>
<organismHost>
    <name type="scientific">Crocodylus johnstoni</name>
    <name type="common">Australian freshwater crocodile</name>
    <dbReference type="NCBI Taxonomy" id="184234"/>
</organismHost>
<dbReference type="Proteomes" id="UP000011300">
    <property type="component" value="Segment"/>
</dbReference>
<keyword evidence="3" id="KW-0426">Late protein</keyword>
<gene>
    <name evidence="8" type="ORF">CRV133</name>
</gene>
<comment type="subcellular location">
    <subcellularLocation>
        <location evidence="1">Virion</location>
    </subcellularLocation>
</comment>
<name>Q070B8_CPRVZ</name>
<proteinExistence type="inferred from homology"/>
<evidence type="ECO:0000256" key="3">
    <source>
        <dbReference type="ARBA" id="ARBA00022921"/>
    </source>
</evidence>
<evidence type="ECO:0000256" key="7">
    <source>
        <dbReference type="SAM" id="MobiDB-lite"/>
    </source>
</evidence>
<keyword evidence="2" id="KW-0946">Virion</keyword>
<dbReference type="Pfam" id="PF04651">
    <property type="entry name" value="Pox_A12"/>
    <property type="match status" value="2"/>
</dbReference>
<keyword evidence="9" id="KW-1185">Reference proteome</keyword>
<dbReference type="EMBL" id="DQ356948">
    <property type="protein sequence ID" value="ABJ09024.1"/>
    <property type="molecule type" value="Genomic_DNA"/>
</dbReference>
<evidence type="ECO:0000256" key="6">
    <source>
        <dbReference type="ARBA" id="ARBA00034854"/>
    </source>
</evidence>
<organismHost>
    <name type="scientific">Crocodylus niloticus</name>
    <name type="common">Nile crocodile</name>
    <name type="synonym">African crocodile</name>
    <dbReference type="NCBI Taxonomy" id="8501"/>
</organismHost>
<accession>Q070B8</accession>
<evidence type="ECO:0000256" key="2">
    <source>
        <dbReference type="ARBA" id="ARBA00022844"/>
    </source>
</evidence>
<organismHost>
    <name type="scientific">Crocodylus porosus</name>
    <name type="common">Saltwater crocodile</name>
    <name type="synonym">Estuarine crocodile</name>
    <dbReference type="NCBI Taxonomy" id="8502"/>
</organismHost>
<dbReference type="RefSeq" id="YP_784323.1">
    <property type="nucleotide sequence ID" value="NC_008030.1"/>
</dbReference>
<dbReference type="KEGG" id="vg:4363444"/>
<comment type="function">
    <text evidence="4">Component of the virion core that undergoes proteolytic processing during the immature virion (IV) to mature virion (MV) transition. Essential for the formation of a structurally normal core.</text>
</comment>
<feature type="region of interest" description="Disordered" evidence="7">
    <location>
        <begin position="95"/>
        <end position="140"/>
    </location>
</feature>
<dbReference type="GO" id="GO:0044423">
    <property type="term" value="C:virion component"/>
    <property type="evidence" value="ECO:0007669"/>
    <property type="project" value="UniProtKB-KW"/>
</dbReference>
<reference evidence="8 9" key="1">
    <citation type="journal article" date="2006" name="J. Virol.">
        <title>Genome of crocodilepox virus.</title>
        <authorList>
            <person name="Afonso C.L."/>
            <person name="Tulman E.R."/>
            <person name="Delhon G."/>
            <person name="Lu Z."/>
            <person name="Viljoen G.J."/>
            <person name="Wallace D.B."/>
            <person name="Kutish G.F."/>
            <person name="Rock D.L."/>
        </authorList>
    </citation>
    <scope>NUCLEOTIDE SEQUENCE [LARGE SCALE GENOMIC DNA]</scope>
    <source>
        <strain evidence="9">Isolate Crocodylus niloticus/Zimbabwe/Ume/2001</strain>
    </source>
</reference>
<evidence type="ECO:0000313" key="8">
    <source>
        <dbReference type="EMBL" id="ABJ09024.1"/>
    </source>
</evidence>